<reference evidence="4" key="1">
    <citation type="journal article" date="2019" name="Int. J. Syst. Evol. Microbiol.">
        <title>The Global Catalogue of Microorganisms (GCM) 10K type strain sequencing project: providing services to taxonomists for standard genome sequencing and annotation.</title>
        <authorList>
            <consortium name="The Broad Institute Genomics Platform"/>
            <consortium name="The Broad Institute Genome Sequencing Center for Infectious Disease"/>
            <person name="Wu L."/>
            <person name="Ma J."/>
        </authorList>
    </citation>
    <scope>NUCLEOTIDE SEQUENCE [LARGE SCALE GENOMIC DNA]</scope>
    <source>
        <strain evidence="4">CGMCC 1.15288</strain>
    </source>
</reference>
<dbReference type="Gene3D" id="2.60.120.380">
    <property type="match status" value="1"/>
</dbReference>
<sequence length="579" mass="63205">MHQLFQKVSLLLLACPAMVMAQTGKGNYSPLPLKDLSAFESAAPNWSIQGGISIHPTGTAKPKTLTGDGVLIGNAGTVLTTKLKASDLRLYIEFNVSPGAEGNIILPGGQKVKISDSSKQKTADATTSGYIGQFPNQNAAKSAGLWQTLEISYDASVQHIPNSARLNALSLNGVTVLETVYLPNSKAAADGQPIAFEVTKGSIAFRNVGYQLLANRKPLSISNLNYKVYADKWDAKEYSKLDHEGQSPLLTQEVTNGMREFHLVYEGDIDVTEAGDYIFTTIYSGPVLSVDIDGKSVVSSGEATSQETHTGSINLTQGKHKFKIYYSRFPWRQPALGLRVEKSGVRPYDLHSLSSLPEPEPKPYISVTPDKRPEMVRSFIQLDGEKSKRTHCISVGSPDGWNYTVDLNRGALVQAWRGQFADVTEMWYERGEPQLLFPAGLKVHVSGRSSVAVLDNANATWPDSSNINFLGYKIDQKGYPVFRYAIGSATVSDELVSGGNSLSRTFRVDGRLEGTPAGALYSLLASGKQITEIEKGLYQIDDRFYVQVDKKAKAVVRPAGEMKELILPVSNTTSYSLFW</sequence>
<dbReference type="Proteomes" id="UP000600214">
    <property type="component" value="Unassembled WGS sequence"/>
</dbReference>
<evidence type="ECO:0000313" key="4">
    <source>
        <dbReference type="Proteomes" id="UP000600214"/>
    </source>
</evidence>
<dbReference type="EMBL" id="BMIA01000001">
    <property type="protein sequence ID" value="GGH27752.1"/>
    <property type="molecule type" value="Genomic_DNA"/>
</dbReference>
<accession>A0ABQ1YIY9</accession>
<comment type="caution">
    <text evidence="3">The sequence shown here is derived from an EMBL/GenBank/DDBJ whole genome shotgun (WGS) entry which is preliminary data.</text>
</comment>
<dbReference type="InterPro" id="IPR010496">
    <property type="entry name" value="AL/BT2_dom"/>
</dbReference>
<protein>
    <recommendedName>
        <fullName evidence="2">3-keto-alpha-glucoside-1,2-lyase/3-keto-2-hydroxy-glucal hydratase domain-containing protein</fullName>
    </recommendedName>
</protein>
<keyword evidence="1" id="KW-0732">Signal</keyword>
<evidence type="ECO:0000256" key="1">
    <source>
        <dbReference type="SAM" id="SignalP"/>
    </source>
</evidence>
<gene>
    <name evidence="3" type="ORF">GCM10007423_13780</name>
</gene>
<evidence type="ECO:0000259" key="2">
    <source>
        <dbReference type="Pfam" id="PF06439"/>
    </source>
</evidence>
<proteinExistence type="predicted"/>
<dbReference type="Gene3D" id="2.60.120.560">
    <property type="entry name" value="Exo-inulinase, domain 1"/>
    <property type="match status" value="1"/>
</dbReference>
<feature type="signal peptide" evidence="1">
    <location>
        <begin position="1"/>
        <end position="21"/>
    </location>
</feature>
<feature type="chain" id="PRO_5047359635" description="3-keto-alpha-glucoside-1,2-lyase/3-keto-2-hydroxy-glucal hydratase domain-containing protein" evidence="1">
    <location>
        <begin position="22"/>
        <end position="579"/>
    </location>
</feature>
<organism evidence="3 4">
    <name type="scientific">Dyadobacter endophyticus</name>
    <dbReference type="NCBI Taxonomy" id="1749036"/>
    <lineage>
        <taxon>Bacteria</taxon>
        <taxon>Pseudomonadati</taxon>
        <taxon>Bacteroidota</taxon>
        <taxon>Cytophagia</taxon>
        <taxon>Cytophagales</taxon>
        <taxon>Spirosomataceae</taxon>
        <taxon>Dyadobacter</taxon>
    </lineage>
</organism>
<evidence type="ECO:0000313" key="3">
    <source>
        <dbReference type="EMBL" id="GGH27752.1"/>
    </source>
</evidence>
<dbReference type="RefSeq" id="WP_188929962.1">
    <property type="nucleotide sequence ID" value="NZ_BMIA01000001.1"/>
</dbReference>
<keyword evidence="4" id="KW-1185">Reference proteome</keyword>
<feature type="domain" description="3-keto-alpha-glucoside-1,2-lyase/3-keto-2-hydroxy-glucal hydratase" evidence="2">
    <location>
        <begin position="56"/>
        <end position="208"/>
    </location>
</feature>
<name>A0ABQ1YIY9_9BACT</name>
<dbReference type="Pfam" id="PF06439">
    <property type="entry name" value="3keto-disac_hyd"/>
    <property type="match status" value="1"/>
</dbReference>